<evidence type="ECO:0000256" key="6">
    <source>
        <dbReference type="ARBA" id="ARBA00023136"/>
    </source>
</evidence>
<dbReference type="InterPro" id="IPR032710">
    <property type="entry name" value="NTF2-like_dom_sf"/>
</dbReference>
<comment type="subcellular location">
    <subcellularLocation>
        <location evidence="1">Mitochondrion inner membrane</location>
    </subcellularLocation>
</comment>
<evidence type="ECO:0000256" key="4">
    <source>
        <dbReference type="ARBA" id="ARBA00022946"/>
    </source>
</evidence>
<organism evidence="8 9">
    <name type="scientific">Mya arenaria</name>
    <name type="common">Soft-shell clam</name>
    <dbReference type="NCBI Taxonomy" id="6604"/>
    <lineage>
        <taxon>Eukaryota</taxon>
        <taxon>Metazoa</taxon>
        <taxon>Spiralia</taxon>
        <taxon>Lophotrochozoa</taxon>
        <taxon>Mollusca</taxon>
        <taxon>Bivalvia</taxon>
        <taxon>Autobranchia</taxon>
        <taxon>Heteroconchia</taxon>
        <taxon>Euheterodonta</taxon>
        <taxon>Imparidentia</taxon>
        <taxon>Neoheterodontei</taxon>
        <taxon>Myida</taxon>
        <taxon>Myoidea</taxon>
        <taxon>Myidae</taxon>
        <taxon>Mya</taxon>
    </lineage>
</organism>
<dbReference type="InterPro" id="IPR007379">
    <property type="entry name" value="Tim44-like_dom"/>
</dbReference>
<evidence type="ECO:0000256" key="3">
    <source>
        <dbReference type="ARBA" id="ARBA00022792"/>
    </source>
</evidence>
<dbReference type="Pfam" id="PF04280">
    <property type="entry name" value="Tim44"/>
    <property type="match status" value="1"/>
</dbReference>
<dbReference type="PANTHER" id="PTHR10721:SF1">
    <property type="entry name" value="MITOCHONDRIAL IMPORT INNER MEMBRANE TRANSLOCASE SUBUNIT TIM44"/>
    <property type="match status" value="1"/>
</dbReference>
<dbReference type="SMART" id="SM00978">
    <property type="entry name" value="Tim44"/>
    <property type="match status" value="1"/>
</dbReference>
<evidence type="ECO:0000256" key="1">
    <source>
        <dbReference type="ARBA" id="ARBA00004273"/>
    </source>
</evidence>
<evidence type="ECO:0000259" key="7">
    <source>
        <dbReference type="SMART" id="SM00978"/>
    </source>
</evidence>
<evidence type="ECO:0000313" key="9">
    <source>
        <dbReference type="Proteomes" id="UP001164746"/>
    </source>
</evidence>
<dbReference type="Gene3D" id="3.10.450.240">
    <property type="match status" value="1"/>
</dbReference>
<keyword evidence="6" id="KW-0472">Membrane</keyword>
<evidence type="ECO:0000313" key="8">
    <source>
        <dbReference type="EMBL" id="WAQ99772.1"/>
    </source>
</evidence>
<dbReference type="PANTHER" id="PTHR10721">
    <property type="entry name" value="MITOCHONDRIAL IMPORT INNER MEMBRANE TRANSLOCASE SUBUNIT TIM44"/>
    <property type="match status" value="1"/>
</dbReference>
<keyword evidence="9" id="KW-1185">Reference proteome</keyword>
<dbReference type="InterPro" id="IPR039544">
    <property type="entry name" value="Tim44-like"/>
</dbReference>
<name>A0ABY7DPZ2_MYAAR</name>
<keyword evidence="5" id="KW-0496">Mitochondrion</keyword>
<dbReference type="Proteomes" id="UP001164746">
    <property type="component" value="Chromosome 3"/>
</dbReference>
<reference evidence="8" key="1">
    <citation type="submission" date="2022-11" db="EMBL/GenBank/DDBJ databases">
        <title>Centuries of genome instability and evolution in soft-shell clam transmissible cancer (bioRxiv).</title>
        <authorList>
            <person name="Hart S.F.M."/>
            <person name="Yonemitsu M.A."/>
            <person name="Giersch R.M."/>
            <person name="Beal B.F."/>
            <person name="Arriagada G."/>
            <person name="Davis B.W."/>
            <person name="Ostrander E.A."/>
            <person name="Goff S.P."/>
            <person name="Metzger M.J."/>
        </authorList>
    </citation>
    <scope>NUCLEOTIDE SEQUENCE</scope>
    <source>
        <strain evidence="8">MELC-2E11</strain>
        <tissue evidence="8">Siphon/mantle</tissue>
    </source>
</reference>
<keyword evidence="3" id="KW-0999">Mitochondrion inner membrane</keyword>
<sequence>MATMWKVVGRSGKQLSQKSSGLLGTQSKACQNVLPTSHCLSHEQTSSHQVVVSQSRHYSDGRKGFFKSIYDNVKEGLEKDTSSDTLKKGFEDVKEKLSETAGKAGEVLREHGKRIGDSTPLKTMSQGVKVVRDEIDDTLPKSDRPYRAPDKLWMRTEKVDGDTAKIYEPDNETIGIALHKDSRWKNSWTSFKENNEIVNSGMFSSTEMSEVLTEINKMDPTFDKDEFVQWCQYFVIPNLLESLCRGEEEILKDWCYEAPYNVLVHPITQAKAQGLKLDSHILDISGVDVAAGKIMEQGPVLVITFIAQQIIVVRDSKGKVVEGDPNKVMRTNYVWALCRDPEELNPRAAWRLLDISASSQEQFF</sequence>
<dbReference type="SUPFAM" id="SSF54427">
    <property type="entry name" value="NTF2-like"/>
    <property type="match status" value="1"/>
</dbReference>
<feature type="domain" description="Tim44-like" evidence="7">
    <location>
        <begin position="208"/>
        <end position="357"/>
    </location>
</feature>
<evidence type="ECO:0000256" key="2">
    <source>
        <dbReference type="ARBA" id="ARBA00009597"/>
    </source>
</evidence>
<evidence type="ECO:0000256" key="5">
    <source>
        <dbReference type="ARBA" id="ARBA00023128"/>
    </source>
</evidence>
<protein>
    <submittedName>
        <fullName evidence="8">TIM44-like protein</fullName>
    </submittedName>
</protein>
<dbReference type="EMBL" id="CP111014">
    <property type="protein sequence ID" value="WAQ99772.1"/>
    <property type="molecule type" value="Genomic_DNA"/>
</dbReference>
<accession>A0ABY7DPZ2</accession>
<keyword evidence="4" id="KW-0809">Transit peptide</keyword>
<proteinExistence type="inferred from homology"/>
<comment type="similarity">
    <text evidence="2">Belongs to the Tim44 family.</text>
</comment>
<gene>
    <name evidence="8" type="ORF">MAR_024145</name>
</gene>